<keyword evidence="1" id="KW-0472">Membrane</keyword>
<dbReference type="eggNOG" id="ENOG5032RP9">
    <property type="taxonomic scope" value="Bacteria"/>
</dbReference>
<evidence type="ECO:0000256" key="1">
    <source>
        <dbReference type="SAM" id="Phobius"/>
    </source>
</evidence>
<dbReference type="KEGG" id="sfc:Spiaf_1781"/>
<keyword evidence="1" id="KW-1133">Transmembrane helix</keyword>
<gene>
    <name evidence="2" type="ordered locus">Spiaf_1781</name>
</gene>
<feature type="transmembrane region" description="Helical" evidence="1">
    <location>
        <begin position="92"/>
        <end position="114"/>
    </location>
</feature>
<protein>
    <recommendedName>
        <fullName evidence="4">DUF2721 domain-containing protein</fullName>
    </recommendedName>
</protein>
<dbReference type="InterPro" id="IPR021279">
    <property type="entry name" value="DUF2721"/>
</dbReference>
<dbReference type="Pfam" id="PF11026">
    <property type="entry name" value="DUF2721"/>
    <property type="match status" value="1"/>
</dbReference>
<feature type="transmembrane region" description="Helical" evidence="1">
    <location>
        <begin position="12"/>
        <end position="35"/>
    </location>
</feature>
<keyword evidence="1" id="KW-0812">Transmembrane</keyword>
<dbReference type="Proteomes" id="UP000007383">
    <property type="component" value="Chromosome"/>
</dbReference>
<reference evidence="3" key="1">
    <citation type="journal article" date="2013" name="Stand. Genomic Sci.">
        <title>Complete genome sequence of the halophilic bacterium Spirochaeta africana type strain (Z-7692(T)) from the alkaline Lake Magadi in the East African Rift.</title>
        <authorList>
            <person name="Liolos K."/>
            <person name="Abt B."/>
            <person name="Scheuner C."/>
            <person name="Teshima H."/>
            <person name="Held B."/>
            <person name="Lapidus A."/>
            <person name="Nolan M."/>
            <person name="Lucas S."/>
            <person name="Deshpande S."/>
            <person name="Cheng J.F."/>
            <person name="Tapia R."/>
            <person name="Goodwin L.A."/>
            <person name="Pitluck S."/>
            <person name="Pagani I."/>
            <person name="Ivanova N."/>
            <person name="Mavromatis K."/>
            <person name="Mikhailova N."/>
            <person name="Huntemann M."/>
            <person name="Pati A."/>
            <person name="Chen A."/>
            <person name="Palaniappan K."/>
            <person name="Land M."/>
            <person name="Rohde M."/>
            <person name="Tindall B.J."/>
            <person name="Detter J.C."/>
            <person name="Goker M."/>
            <person name="Bristow J."/>
            <person name="Eisen J.A."/>
            <person name="Markowitz V."/>
            <person name="Hugenholtz P."/>
            <person name="Woyke T."/>
            <person name="Klenk H.P."/>
            <person name="Kyrpides N.C."/>
        </authorList>
    </citation>
    <scope>NUCLEOTIDE SEQUENCE</scope>
    <source>
        <strain evidence="3">ATCC 700263 / DSM 8902 / Z-7692</strain>
    </source>
</reference>
<evidence type="ECO:0000313" key="2">
    <source>
        <dbReference type="EMBL" id="AFG37838.1"/>
    </source>
</evidence>
<proteinExistence type="predicted"/>
<dbReference type="HOGENOM" id="CLU_126543_0_0_12"/>
<dbReference type="STRING" id="889378.Spiaf_1781"/>
<dbReference type="EMBL" id="CP003282">
    <property type="protein sequence ID" value="AFG37838.1"/>
    <property type="molecule type" value="Genomic_DNA"/>
</dbReference>
<name>H9UJZ5_SPIAZ</name>
<organism evidence="2 3">
    <name type="scientific">Spirochaeta africana (strain ATCC 700263 / DSM 8902 / Z-7692)</name>
    <dbReference type="NCBI Taxonomy" id="889378"/>
    <lineage>
        <taxon>Bacteria</taxon>
        <taxon>Pseudomonadati</taxon>
        <taxon>Spirochaetota</taxon>
        <taxon>Spirochaetia</taxon>
        <taxon>Spirochaetales</taxon>
        <taxon>Spirochaetaceae</taxon>
        <taxon>Spirochaeta</taxon>
    </lineage>
</organism>
<accession>H9UJZ5</accession>
<evidence type="ECO:0000313" key="3">
    <source>
        <dbReference type="Proteomes" id="UP000007383"/>
    </source>
</evidence>
<keyword evidence="3" id="KW-1185">Reference proteome</keyword>
<sequence length="143" mass="15888">MQDFSLTFSTPGLLFPAISLLFLSFTNRFISYAALVRGLHDQWRQNCDPAISRQIENLRRRMRLIRLTQMSGTISLLLCTLSMIFLLVPGGILPWVMFAGALVFMAVALIVLALEVAISMHAIELQLDDMQSPAEAGGCVDQD</sequence>
<evidence type="ECO:0008006" key="4">
    <source>
        <dbReference type="Google" id="ProtNLM"/>
    </source>
</evidence>
<feature type="transmembrane region" description="Helical" evidence="1">
    <location>
        <begin position="64"/>
        <end position="86"/>
    </location>
</feature>
<dbReference type="PATRIC" id="fig|889378.3.peg.1770"/>
<dbReference type="RefSeq" id="WP_014455821.1">
    <property type="nucleotide sequence ID" value="NC_017098.1"/>
</dbReference>
<dbReference type="AlphaFoldDB" id="H9UJZ5"/>